<dbReference type="GO" id="GO:0005220">
    <property type="term" value="F:inositol 1,4,5-trisphosphate-gated calcium channel activity"/>
    <property type="evidence" value="ECO:0007669"/>
    <property type="project" value="UniProtKB-UniRule"/>
</dbReference>
<proteinExistence type="inferred from homology"/>
<comment type="function">
    <text evidence="2">Receptor for inositol 1,4,5-trisphosphate, a second messenger that mediates the release of intracellular calcium.</text>
</comment>
<dbReference type="GO" id="GO:0005789">
    <property type="term" value="C:endoplasmic reticulum membrane"/>
    <property type="evidence" value="ECO:0007669"/>
    <property type="project" value="UniProtKB-SubCell"/>
</dbReference>
<dbReference type="GO" id="GO:0070679">
    <property type="term" value="F:inositol 1,4,5 trisphosphate binding"/>
    <property type="evidence" value="ECO:0007669"/>
    <property type="project" value="UniProtKB-UniRule"/>
</dbReference>
<keyword evidence="2" id="KW-0472">Membrane</keyword>
<keyword evidence="2" id="KW-0675">Receptor</keyword>
<name>A0AA88Y353_PINIB</name>
<dbReference type="CDD" id="cd23280">
    <property type="entry name" value="beta-trefoil_MIR_itr-1-like"/>
    <property type="match status" value="1"/>
</dbReference>
<dbReference type="PRINTS" id="PR00779">
    <property type="entry name" value="INSP3RECEPTR"/>
</dbReference>
<gene>
    <name evidence="4" type="ORF">FSP39_010070</name>
</gene>
<dbReference type="PROSITE" id="PS50919">
    <property type="entry name" value="MIR"/>
    <property type="match status" value="1"/>
</dbReference>
<keyword evidence="2" id="KW-0107">Calcium channel</keyword>
<feature type="non-terminal residue" evidence="4">
    <location>
        <position position="1"/>
    </location>
</feature>
<dbReference type="InterPro" id="IPR000493">
    <property type="entry name" value="InsP3_rcpt"/>
</dbReference>
<accession>A0AA88Y353</accession>
<evidence type="ECO:0000256" key="1">
    <source>
        <dbReference type="ARBA" id="ARBA00022737"/>
    </source>
</evidence>
<comment type="domain">
    <text evidence="2">The receptor contains a calcium channel in its C-terminal extremity. Its large N-terminal cytoplasmic region has the ligand-binding site in the N-terminus and modulatory sites in the middle portion immediately upstream of the channel region.</text>
</comment>
<keyword evidence="2" id="KW-0106">Calcium</keyword>
<comment type="subcellular location">
    <subcellularLocation>
        <location evidence="2">Endoplasmic reticulum membrane</location>
        <topology evidence="2">Multi-pass membrane protein</topology>
    </subcellularLocation>
</comment>
<dbReference type="Pfam" id="PF08709">
    <property type="entry name" value="Ins145_P3_rec"/>
    <property type="match status" value="1"/>
</dbReference>
<dbReference type="InterPro" id="IPR015925">
    <property type="entry name" value="Ryanodine_IP3_receptor"/>
</dbReference>
<dbReference type="AlphaFoldDB" id="A0AA88Y353"/>
<dbReference type="InterPro" id="IPR016093">
    <property type="entry name" value="MIR_motif"/>
</dbReference>
<dbReference type="PANTHER" id="PTHR13715">
    <property type="entry name" value="RYANODINE RECEPTOR AND IP3 RECEPTOR"/>
    <property type="match status" value="1"/>
</dbReference>
<keyword evidence="2" id="KW-0406">Ion transport</keyword>
<keyword evidence="2" id="KW-0256">Endoplasmic reticulum</keyword>
<keyword evidence="2" id="KW-1071">Ligand-gated ion channel</keyword>
<comment type="subunit">
    <text evidence="2">Homotetramer.</text>
</comment>
<dbReference type="InterPro" id="IPR014821">
    <property type="entry name" value="Ins145_P3_rcpt"/>
</dbReference>
<keyword evidence="2" id="KW-0109">Calcium transport</keyword>
<dbReference type="SUPFAM" id="SSF100909">
    <property type="entry name" value="IP3 receptor type 1 binding core, domain 2"/>
    <property type="match status" value="1"/>
</dbReference>
<dbReference type="InterPro" id="IPR036300">
    <property type="entry name" value="MIR_dom_sf"/>
</dbReference>
<organism evidence="4 5">
    <name type="scientific">Pinctada imbricata</name>
    <name type="common">Atlantic pearl-oyster</name>
    <name type="synonym">Pinctada martensii</name>
    <dbReference type="NCBI Taxonomy" id="66713"/>
    <lineage>
        <taxon>Eukaryota</taxon>
        <taxon>Metazoa</taxon>
        <taxon>Spiralia</taxon>
        <taxon>Lophotrochozoa</taxon>
        <taxon>Mollusca</taxon>
        <taxon>Bivalvia</taxon>
        <taxon>Autobranchia</taxon>
        <taxon>Pteriomorphia</taxon>
        <taxon>Pterioida</taxon>
        <taxon>Pterioidea</taxon>
        <taxon>Pteriidae</taxon>
        <taxon>Pinctada</taxon>
    </lineage>
</organism>
<evidence type="ECO:0000313" key="5">
    <source>
        <dbReference type="Proteomes" id="UP001186944"/>
    </source>
</evidence>
<dbReference type="Pfam" id="PF02815">
    <property type="entry name" value="MIR"/>
    <property type="match status" value="1"/>
</dbReference>
<keyword evidence="2" id="KW-0407">Ion channel</keyword>
<dbReference type="InterPro" id="IPR000699">
    <property type="entry name" value="RIH_dom"/>
</dbReference>
<dbReference type="InterPro" id="IPR035910">
    <property type="entry name" value="RyR/IP3R_RIH_dom_sf"/>
</dbReference>
<evidence type="ECO:0000256" key="2">
    <source>
        <dbReference type="RuleBase" id="RU368044"/>
    </source>
</evidence>
<evidence type="ECO:0000313" key="4">
    <source>
        <dbReference type="EMBL" id="KAK3095082.1"/>
    </source>
</evidence>
<keyword evidence="1" id="KW-0677">Repeat</keyword>
<dbReference type="Proteomes" id="UP001186944">
    <property type="component" value="Unassembled WGS sequence"/>
</dbReference>
<comment type="caution">
    <text evidence="4">The sequence shown here is derived from an EMBL/GenBank/DDBJ whole genome shotgun (WGS) entry which is preliminary data.</text>
</comment>
<keyword evidence="5" id="KW-1185">Reference proteome</keyword>
<dbReference type="Gene3D" id="2.80.10.50">
    <property type="match status" value="2"/>
</dbReference>
<comment type="similarity">
    <text evidence="2">Belongs to the InsP3 receptor family.</text>
</comment>
<dbReference type="GO" id="GO:0051209">
    <property type="term" value="P:release of sequestered calcium ion into cytosol"/>
    <property type="evidence" value="ECO:0007669"/>
    <property type="project" value="UniProtKB-UniRule"/>
</dbReference>
<feature type="domain" description="MIR" evidence="3">
    <location>
        <begin position="27"/>
        <end position="81"/>
    </location>
</feature>
<evidence type="ECO:0000259" key="3">
    <source>
        <dbReference type="PROSITE" id="PS50919"/>
    </source>
</evidence>
<reference evidence="4" key="1">
    <citation type="submission" date="2019-08" db="EMBL/GenBank/DDBJ databases">
        <title>The improved chromosome-level genome for the pearl oyster Pinctada fucata martensii using PacBio sequencing and Hi-C.</title>
        <authorList>
            <person name="Zheng Z."/>
        </authorList>
    </citation>
    <scope>NUCLEOTIDE SEQUENCE</scope>
    <source>
        <strain evidence="4">ZZ-2019</strain>
        <tissue evidence="4">Adductor muscle</tissue>
    </source>
</reference>
<dbReference type="Pfam" id="PF01365">
    <property type="entry name" value="RYDR_ITPR"/>
    <property type="match status" value="1"/>
</dbReference>
<dbReference type="EMBL" id="VSWD01000008">
    <property type="protein sequence ID" value="KAK3095082.1"/>
    <property type="molecule type" value="Genomic_DNA"/>
</dbReference>
<dbReference type="SUPFAM" id="SSF82109">
    <property type="entry name" value="MIR domain"/>
    <property type="match status" value="2"/>
</dbReference>
<keyword evidence="2" id="KW-0813">Transport</keyword>
<sequence length="465" mass="54029">NHSFSLLQVAAEAENNDNEILQKRSQGKKVLYGQTIQLRHVFTNKYIHISTTNTSVIEGNNMAVELLEENAIHAQFKVMPRYKVKAEGDIVQIDDQVVLESIRSPGSFLHVSKKHIILHDVFLTILCFSHELNLSVQPSGFTVYRKYKPSNNDSDFVKAGDIVRFFHKEMEAYMVAEGLFNEDLMEDVHLRIRPVDQRNPKSMLPSTSALTYWQIEFEEGPIEGGIMRWEQQCKLIHMCSRKYLVVESGGGVNLTNDHDDPRSVFRLHPVIREQDAIPTESYCRIQHVVTRRWLHALNGKFLTQFCSIVDLMVSLLQIQFRGASDKEHLKEIFIEAYDVLAIYLSGFSRKNELYMARYIDFFLSQFEYNEGLIGLNAVHMVMELLRDNRKIKDRITRAHIDKFIELLHRDQGQNSYSIGVITKELKFLSWEEAFTCLCDERLPAKLRAQFCHLIISKYVFLFIET</sequence>
<protein>
    <recommendedName>
        <fullName evidence="2">Inositol 1,4,5-trisphosphate receptor</fullName>
    </recommendedName>
</protein>
<dbReference type="PANTHER" id="PTHR13715:SF99">
    <property type="entry name" value="INOSITOL 1,4,5-TRISPHOSPHATE RECEPTOR-LIKE PROTEIN A"/>
    <property type="match status" value="1"/>
</dbReference>